<evidence type="ECO:0000313" key="3">
    <source>
        <dbReference type="Proteomes" id="UP000233256"/>
    </source>
</evidence>
<evidence type="ECO:0000256" key="1">
    <source>
        <dbReference type="SAM" id="MobiDB-lite"/>
    </source>
</evidence>
<gene>
    <name evidence="2" type="ORF">CVV64_19470</name>
</gene>
<feature type="non-terminal residue" evidence="2">
    <location>
        <position position="848"/>
    </location>
</feature>
<sequence>MTFRAWDQTSGTRGTKVDASANGGTTAFSTNEEQASISVTAVNDAPVLISTPTAVTQDFASSDSLSAAFNDGDATAVMSWNATAGLSGGGGVYVPANSVEVWTARQGYPVTATGDYTLEAFVYISGNSGYGGLGFAVAATNLKGNTTAGPDSSNLGMAFHGGGGSYINNNMETSLSWTGTGGGDALIVGNWYRLVYQITSQGSDQYQVRFEIRNSDAAGTVGALAADVVTTTLTNTQLATTGTVYPYFSNSGSRLGSVDDFKINITTYSPVVITEDNPTDGRIVESLLNYSSYSDADSSLKGIAVTAVTGRSHWQYSVDNTTWMNFPAVSESSAFLLQADHYLRYLPDSQNSENVTAIFRGWDRSQGTALSAGDASTTGGVTPYSVVANGYQVTVTAVNDDPTMIGIPTNLTFVEDIQGNLDLSSCTLEDVDSGSSVITLKLSVNAGTLAASTSGGVTVTGTGSVMNLSGAVSDIDAYLNTASNIKYTGAANACGNNAATLTLKANDCGNTGTGGGSDVTLGTVNLDITAVNDAPVLDNSGTMTLTSVTEDTTATALAPAGNTVAAMIATSGANGGNAITDADSAPLEGIAVTAVSGTGTWQYDNNSGAGWTAVGTVSASSALLLNSSASVRFLPDTSFNKGQTATISFRAWDQTSGVQGTKVDTSVNGGTTAFSTAIESATLTVTDVNDAPAINAISNRTINEDGALSVSSAVSFTISDLDSALDLLAVTATSSNHALIPDSALILTGTTAERSLQVTPLANMNGSAVITLTVKDRGIDNVAGNGDDLSYPVTFTITVNPVNDIPSFVKGSDQIVNEDAGAQSITGWATAVNVGPVNEGIATATGAA</sequence>
<comment type="caution">
    <text evidence="2">The sequence shown here is derived from an EMBL/GenBank/DDBJ whole genome shotgun (WGS) entry which is preliminary data.</text>
</comment>
<reference evidence="2 3" key="1">
    <citation type="journal article" date="2017" name="ISME J.">
        <title>Potential for microbial H2 and metal transformations associated with novel bacteria and archaea in deep terrestrial subsurface sediments.</title>
        <authorList>
            <person name="Hernsdorf A.W."/>
            <person name="Amano Y."/>
            <person name="Miyakawa K."/>
            <person name="Ise K."/>
            <person name="Suzuki Y."/>
            <person name="Anantharaman K."/>
            <person name="Probst A."/>
            <person name="Burstein D."/>
            <person name="Thomas B.C."/>
            <person name="Banfield J.F."/>
        </authorList>
    </citation>
    <scope>NUCLEOTIDE SEQUENCE [LARGE SCALE GENOMIC DNA]</scope>
    <source>
        <strain evidence="2">HGW-Wallbacteria-1</strain>
    </source>
</reference>
<dbReference type="EMBL" id="PGXC01000053">
    <property type="protein sequence ID" value="PKK88296.1"/>
    <property type="molecule type" value="Genomic_DNA"/>
</dbReference>
<evidence type="ECO:0008006" key="4">
    <source>
        <dbReference type="Google" id="ProtNLM"/>
    </source>
</evidence>
<dbReference type="Proteomes" id="UP000233256">
    <property type="component" value="Unassembled WGS sequence"/>
</dbReference>
<evidence type="ECO:0000313" key="2">
    <source>
        <dbReference type="EMBL" id="PKK88296.1"/>
    </source>
</evidence>
<dbReference type="AlphaFoldDB" id="A0A2N1PJ09"/>
<proteinExistence type="predicted"/>
<name>A0A2N1PJ09_9BACT</name>
<feature type="region of interest" description="Disordered" evidence="1">
    <location>
        <begin position="1"/>
        <end position="23"/>
    </location>
</feature>
<organism evidence="2 3">
    <name type="scientific">Candidatus Wallbacteria bacterium HGW-Wallbacteria-1</name>
    <dbReference type="NCBI Taxonomy" id="2013854"/>
    <lineage>
        <taxon>Bacteria</taxon>
        <taxon>Candidatus Walliibacteriota</taxon>
    </lineage>
</organism>
<accession>A0A2N1PJ09</accession>
<protein>
    <recommendedName>
        <fullName evidence="4">Cadherin domain-containing protein</fullName>
    </recommendedName>
</protein>